<accession>A0A327ZWF5</accession>
<evidence type="ECO:0000256" key="1">
    <source>
        <dbReference type="ARBA" id="ARBA00023125"/>
    </source>
</evidence>
<dbReference type="PROSITE" id="PS50937">
    <property type="entry name" value="HTH_MERR_2"/>
    <property type="match status" value="1"/>
</dbReference>
<name>A0A327ZWF5_9STAP</name>
<proteinExistence type="predicted"/>
<gene>
    <name evidence="3" type="ORF">BHU61_02895</name>
</gene>
<dbReference type="PANTHER" id="PTHR30204">
    <property type="entry name" value="REDOX-CYCLING DRUG-SENSING TRANSCRIPTIONAL ACTIVATOR SOXR"/>
    <property type="match status" value="1"/>
</dbReference>
<dbReference type="GO" id="GO:0003677">
    <property type="term" value="F:DNA binding"/>
    <property type="evidence" value="ECO:0007669"/>
    <property type="project" value="UniProtKB-KW"/>
</dbReference>
<dbReference type="InterPro" id="IPR047057">
    <property type="entry name" value="MerR_fam"/>
</dbReference>
<feature type="domain" description="HTH merR-type" evidence="2">
    <location>
        <begin position="1"/>
        <end position="49"/>
    </location>
</feature>
<dbReference type="Pfam" id="PF00376">
    <property type="entry name" value="MerR"/>
    <property type="match status" value="1"/>
</dbReference>
<dbReference type="Proteomes" id="UP000249808">
    <property type="component" value="Unassembled WGS sequence"/>
</dbReference>
<evidence type="ECO:0000259" key="2">
    <source>
        <dbReference type="PROSITE" id="PS50937"/>
    </source>
</evidence>
<dbReference type="SUPFAM" id="SSF46955">
    <property type="entry name" value="Putative DNA-binding domain"/>
    <property type="match status" value="1"/>
</dbReference>
<dbReference type="Gene3D" id="1.10.1660.10">
    <property type="match status" value="1"/>
</dbReference>
<dbReference type="AlphaFoldDB" id="A0A327ZWF5"/>
<keyword evidence="1" id="KW-0238">DNA-binding</keyword>
<comment type="caution">
    <text evidence="3">The sequence shown here is derived from an EMBL/GenBank/DDBJ whole genome shotgun (WGS) entry which is preliminary data.</text>
</comment>
<dbReference type="GO" id="GO:0003700">
    <property type="term" value="F:DNA-binding transcription factor activity"/>
    <property type="evidence" value="ECO:0007669"/>
    <property type="project" value="InterPro"/>
</dbReference>
<reference evidence="3 4" key="1">
    <citation type="journal article" date="2018" name="Front. Microbiol.">
        <title>Description and Comparative Genomics of Macrococcus caseolyticus subsp. hominis subsp. nov., Macrococcus goetzii sp. nov., Macrococcus epidermidis sp. nov., and Macrococcus bohemicus sp. nov., Novel Macrococci From Human Clinical Material With Virulence Potential and Suspected Uptake of Foreign DNA by Natural Transformation.</title>
        <authorList>
            <person name="Maslanova I."/>
            <person name="Wertheimer Z."/>
            <person name="Sedlacek I."/>
            <person name="Svec P."/>
            <person name="Indrakova A."/>
            <person name="Kovarovic V."/>
            <person name="Schumann P."/>
            <person name="Sproer C."/>
            <person name="Kralova S."/>
            <person name="Sedo O."/>
            <person name="Kristofova L."/>
            <person name="Vrbovska V."/>
            <person name="Fuzik T."/>
            <person name="Petras P."/>
            <person name="Zdrahal Z."/>
            <person name="Ruzickova V."/>
            <person name="Doskar J."/>
            <person name="Pantucek R."/>
        </authorList>
    </citation>
    <scope>NUCLEOTIDE SEQUENCE [LARGE SCALE GENOMIC DNA]</scope>
    <source>
        <strain evidence="3 4">01/688</strain>
    </source>
</reference>
<dbReference type="InterPro" id="IPR009061">
    <property type="entry name" value="DNA-bd_dom_put_sf"/>
</dbReference>
<dbReference type="EMBL" id="PZJH01000001">
    <property type="protein sequence ID" value="RAK46416.1"/>
    <property type="molecule type" value="Genomic_DNA"/>
</dbReference>
<evidence type="ECO:0000313" key="3">
    <source>
        <dbReference type="EMBL" id="RAK46416.1"/>
    </source>
</evidence>
<keyword evidence="4" id="KW-1185">Reference proteome</keyword>
<organism evidence="3 4">
    <name type="scientific">Macrococcus epidermidis</name>
    <dbReference type="NCBI Taxonomy" id="1902580"/>
    <lineage>
        <taxon>Bacteria</taxon>
        <taxon>Bacillati</taxon>
        <taxon>Bacillota</taxon>
        <taxon>Bacilli</taxon>
        <taxon>Bacillales</taxon>
        <taxon>Staphylococcaceae</taxon>
        <taxon>Macrococcus</taxon>
    </lineage>
</organism>
<dbReference type="InterPro" id="IPR000551">
    <property type="entry name" value="MerR-type_HTH_dom"/>
</dbReference>
<dbReference type="RefSeq" id="WP_111714540.1">
    <property type="nucleotide sequence ID" value="NZ_JBHSSR010000001.1"/>
</dbReference>
<dbReference type="PANTHER" id="PTHR30204:SF90">
    <property type="entry name" value="HTH-TYPE TRANSCRIPTIONAL ACTIVATOR MTA"/>
    <property type="match status" value="1"/>
</dbReference>
<dbReference type="SMART" id="SM00422">
    <property type="entry name" value="HTH_MERR"/>
    <property type="match status" value="1"/>
</dbReference>
<sequence length="58" mass="7028">MNIKKVSELTGVSIRTLHYYDEIALLCPNKKDNGYREYNDLDLDRLQHIMLYRKIIYH</sequence>
<protein>
    <recommendedName>
        <fullName evidence="2">HTH merR-type domain-containing protein</fullName>
    </recommendedName>
</protein>
<evidence type="ECO:0000313" key="4">
    <source>
        <dbReference type="Proteomes" id="UP000249808"/>
    </source>
</evidence>